<dbReference type="InterPro" id="IPR035914">
    <property type="entry name" value="Sperma_CUB_dom_sf"/>
</dbReference>
<dbReference type="InterPro" id="IPR053207">
    <property type="entry name" value="Non-NMDA_GluR_Accessory"/>
</dbReference>
<evidence type="ECO:0000256" key="2">
    <source>
        <dbReference type="PROSITE-ProRule" id="PRU00124"/>
    </source>
</evidence>
<keyword evidence="4" id="KW-0812">Transmembrane</keyword>
<dbReference type="InterPro" id="IPR000859">
    <property type="entry name" value="CUB_dom"/>
</dbReference>
<dbReference type="PANTHER" id="PTHR47537">
    <property type="entry name" value="CUBILIN"/>
    <property type="match status" value="1"/>
</dbReference>
<dbReference type="Pfam" id="PF00431">
    <property type="entry name" value="CUB"/>
    <property type="match status" value="2"/>
</dbReference>
<reference evidence="6 7" key="1">
    <citation type="journal article" date="2024" name="BMC Genomics">
        <title>De novo assembly and annotation of Popillia japonica's genome with initial clues to its potential as an invasive pest.</title>
        <authorList>
            <person name="Cucini C."/>
            <person name="Boschi S."/>
            <person name="Funari R."/>
            <person name="Cardaioli E."/>
            <person name="Iannotti N."/>
            <person name="Marturano G."/>
            <person name="Paoli F."/>
            <person name="Bruttini M."/>
            <person name="Carapelli A."/>
            <person name="Frati F."/>
            <person name="Nardi F."/>
        </authorList>
    </citation>
    <scope>NUCLEOTIDE SEQUENCE [LARGE SCALE GENOMIC DNA]</scope>
    <source>
        <strain evidence="6">DMR45628</strain>
    </source>
</reference>
<gene>
    <name evidence="6" type="ORF">QE152_g7970</name>
</gene>
<dbReference type="InterPro" id="IPR036055">
    <property type="entry name" value="LDL_receptor-like_sf"/>
</dbReference>
<feature type="domain" description="CUB" evidence="5">
    <location>
        <begin position="54"/>
        <end position="183"/>
    </location>
</feature>
<dbReference type="InterPro" id="IPR002172">
    <property type="entry name" value="LDrepeatLR_classA_rpt"/>
</dbReference>
<dbReference type="Gene3D" id="2.60.120.290">
    <property type="entry name" value="Spermadhesin, CUB domain"/>
    <property type="match status" value="2"/>
</dbReference>
<evidence type="ECO:0000313" key="6">
    <source>
        <dbReference type="EMBL" id="KAK9744251.1"/>
    </source>
</evidence>
<dbReference type="SMART" id="SM00192">
    <property type="entry name" value="LDLa"/>
    <property type="match status" value="1"/>
</dbReference>
<dbReference type="CDD" id="cd00112">
    <property type="entry name" value="LDLa"/>
    <property type="match status" value="1"/>
</dbReference>
<dbReference type="CDD" id="cd00041">
    <property type="entry name" value="CUB"/>
    <property type="match status" value="2"/>
</dbReference>
<evidence type="ECO:0000256" key="4">
    <source>
        <dbReference type="SAM" id="Phobius"/>
    </source>
</evidence>
<evidence type="ECO:0000256" key="1">
    <source>
        <dbReference type="ARBA" id="ARBA00023157"/>
    </source>
</evidence>
<keyword evidence="4" id="KW-0472">Membrane</keyword>
<keyword evidence="4" id="KW-1133">Transmembrane helix</keyword>
<keyword evidence="7" id="KW-1185">Reference proteome</keyword>
<dbReference type="SUPFAM" id="SSF57424">
    <property type="entry name" value="LDL receptor-like module"/>
    <property type="match status" value="1"/>
</dbReference>
<proteinExistence type="predicted"/>
<dbReference type="Gene3D" id="4.10.400.10">
    <property type="entry name" value="Low-density Lipoprotein Receptor"/>
    <property type="match status" value="1"/>
</dbReference>
<evidence type="ECO:0000313" key="7">
    <source>
        <dbReference type="Proteomes" id="UP001458880"/>
    </source>
</evidence>
<dbReference type="AlphaFoldDB" id="A0AAW1MDN8"/>
<dbReference type="PANTHER" id="PTHR47537:SF6">
    <property type="entry name" value="CUB DOMAIN-CONTAINING PROTEIN"/>
    <property type="match status" value="1"/>
</dbReference>
<evidence type="ECO:0000256" key="3">
    <source>
        <dbReference type="SAM" id="MobiDB-lite"/>
    </source>
</evidence>
<protein>
    <submittedName>
        <fullName evidence="6">CUB domain</fullName>
    </submittedName>
</protein>
<dbReference type="SMART" id="SM00042">
    <property type="entry name" value="CUB"/>
    <property type="match status" value="2"/>
</dbReference>
<evidence type="ECO:0000259" key="5">
    <source>
        <dbReference type="PROSITE" id="PS01180"/>
    </source>
</evidence>
<dbReference type="Proteomes" id="UP001458880">
    <property type="component" value="Unassembled WGS sequence"/>
</dbReference>
<name>A0AAW1MDN8_POPJA</name>
<accession>A0AAW1MDN8</accession>
<comment type="caution">
    <text evidence="2">Lacks conserved residue(s) required for the propagation of feature annotation.</text>
</comment>
<dbReference type="SUPFAM" id="SSF49854">
    <property type="entry name" value="Spermadhesin, CUB domain"/>
    <property type="match status" value="2"/>
</dbReference>
<dbReference type="PROSITE" id="PS01180">
    <property type="entry name" value="CUB"/>
    <property type="match status" value="2"/>
</dbReference>
<sequence>MCGDEIKPSVVVSDGPRLVMVFSSGELMGRGFKANYTFETEYRIPGTAAPDGTCTFTYRSTSRKRGEFNSPRYPSNYPSDTNCTYLFLATPNEQVILVFDNFKVRADSANSSIGSYGATVCQEDWLEIFNVYRDGTEKLIGRYCGMTAPGPIESNRGALGLKLLLHADSEAVYSGFKARYNFETAKPIFGECGTNVSSTENGVITSPNFPDNYDGPSKGLSAKTCNWYINVKPKYKILLDFERLAIEGDPVTRGCPAAVLRLWINLAGTPIELCGEKAAADKLQYVSESNAIRFSFITADKAVGSQGFRIIWTEIQEGPSCDEFQCSKTGYCIPNKLRCDLVRNCGADDDSDEADCKVEVPTEDHTLIIVGIVVAVVVVLSMLFFLCHRKRRRRCRGGNNGGLHRPFQLPVPPGSSRRPPQHVCEELGERFASVDSV</sequence>
<feature type="domain" description="CUB" evidence="5">
    <location>
        <begin position="192"/>
        <end position="315"/>
    </location>
</feature>
<dbReference type="EMBL" id="JASPKY010000060">
    <property type="protein sequence ID" value="KAK9744251.1"/>
    <property type="molecule type" value="Genomic_DNA"/>
</dbReference>
<dbReference type="GO" id="GO:0005886">
    <property type="term" value="C:plasma membrane"/>
    <property type="evidence" value="ECO:0007669"/>
    <property type="project" value="TreeGrafter"/>
</dbReference>
<feature type="region of interest" description="Disordered" evidence="3">
    <location>
        <begin position="397"/>
        <end position="421"/>
    </location>
</feature>
<feature type="transmembrane region" description="Helical" evidence="4">
    <location>
        <begin position="366"/>
        <end position="386"/>
    </location>
</feature>
<comment type="caution">
    <text evidence="6">The sequence shown here is derived from an EMBL/GenBank/DDBJ whole genome shotgun (WGS) entry which is preliminary data.</text>
</comment>
<organism evidence="6 7">
    <name type="scientific">Popillia japonica</name>
    <name type="common">Japanese beetle</name>
    <dbReference type="NCBI Taxonomy" id="7064"/>
    <lineage>
        <taxon>Eukaryota</taxon>
        <taxon>Metazoa</taxon>
        <taxon>Ecdysozoa</taxon>
        <taxon>Arthropoda</taxon>
        <taxon>Hexapoda</taxon>
        <taxon>Insecta</taxon>
        <taxon>Pterygota</taxon>
        <taxon>Neoptera</taxon>
        <taxon>Endopterygota</taxon>
        <taxon>Coleoptera</taxon>
        <taxon>Polyphaga</taxon>
        <taxon>Scarabaeiformia</taxon>
        <taxon>Scarabaeidae</taxon>
        <taxon>Rutelinae</taxon>
        <taxon>Popillia</taxon>
    </lineage>
</organism>
<dbReference type="PROSITE" id="PS50068">
    <property type="entry name" value="LDLRA_2"/>
    <property type="match status" value="1"/>
</dbReference>
<keyword evidence="1" id="KW-1015">Disulfide bond</keyword>